<evidence type="ECO:0000256" key="2">
    <source>
        <dbReference type="SAM" id="SignalP"/>
    </source>
</evidence>
<evidence type="ECO:0000313" key="4">
    <source>
        <dbReference type="EMBL" id="PPS97500.1"/>
    </source>
</evidence>
<accession>A0A0S4THP3</accession>
<feature type="transmembrane region" description="Helical" evidence="1">
    <location>
        <begin position="166"/>
        <end position="187"/>
    </location>
</feature>
<protein>
    <submittedName>
        <fullName evidence="3">Uncharacterized protein</fullName>
    </submittedName>
</protein>
<keyword evidence="5" id="KW-1185">Reference proteome</keyword>
<dbReference type="OrthoDB" id="341962at2759"/>
<dbReference type="Proteomes" id="UP001429100">
    <property type="component" value="Unassembled WGS sequence"/>
</dbReference>
<dbReference type="VEuPathDB" id="CryptoDB:ChTU502y2012_406g0695"/>
<dbReference type="VEuPathDB" id="CryptoDB:CHUDEA6_1980"/>
<reference evidence="4 5" key="3">
    <citation type="submission" date="2017-10" db="EMBL/GenBank/DDBJ databases">
        <title>Consistent, comparative and evidence-based genome annotation and re-annotation for the closely-related species, Cryptosporidium parvum, C. hominis and C. tyzzeri.</title>
        <authorList>
            <person name="Baptista R.P."/>
            <person name="Li Y."/>
            <person name="Sateriale A."/>
            <person name="Striepen B."/>
            <person name="Kissinger J.C."/>
        </authorList>
    </citation>
    <scope>NUCLEOTIDE SEQUENCE [LARGE SCALE GENOMIC DNA]</scope>
    <source>
        <strain evidence="4">30976</strain>
    </source>
</reference>
<feature type="chain" id="PRO_5006627726" evidence="2">
    <location>
        <begin position="20"/>
        <end position="206"/>
    </location>
</feature>
<proteinExistence type="predicted"/>
<evidence type="ECO:0000313" key="3">
    <source>
        <dbReference type="EMBL" id="CUV06623.1"/>
    </source>
</evidence>
<keyword evidence="1" id="KW-1133">Transmembrane helix</keyword>
<keyword evidence="1" id="KW-0812">Transmembrane</keyword>
<name>A0A0S4THP3_CRYHO</name>
<dbReference type="VEuPathDB" id="CryptoDB:GY17_00000202"/>
<dbReference type="VEuPathDB" id="CryptoDB:Chro.60234"/>
<evidence type="ECO:0000256" key="1">
    <source>
        <dbReference type="SAM" id="Phobius"/>
    </source>
</evidence>
<keyword evidence="1" id="KW-0472">Membrane</keyword>
<dbReference type="EMBL" id="JTAI01000007">
    <property type="protein sequence ID" value="PPS97500.1"/>
    <property type="molecule type" value="Genomic_DNA"/>
</dbReference>
<gene>
    <name evidence="3" type="ORF">CHUDEA6_1980</name>
    <name evidence="4" type="ORF">GY17_00000202</name>
</gene>
<dbReference type="Proteomes" id="UP000199752">
    <property type="component" value="Chromosome 6"/>
</dbReference>
<evidence type="ECO:0000313" key="5">
    <source>
        <dbReference type="Proteomes" id="UP001429100"/>
    </source>
</evidence>
<dbReference type="AlphaFoldDB" id="A0A0S4THP3"/>
<feature type="signal peptide" evidence="2">
    <location>
        <begin position="1"/>
        <end position="19"/>
    </location>
</feature>
<sequence length="206" mass="23649">MKHKKYLLLLFVPTFLVHCSNIIPKLENDTFIDALDKDLSENEKEKKMTVCFELTQKEFIEKRDVYQKIAVSIKDKESITSNDALRALFHQNLITCYFNSNIKDINSVINRNIPKEEIAKMFAVSENTPLRFSSNQLKILERVISMSTKNTGKQISGGIAKQLSGFYGHLYFIFALLLIGISFYFALDRLNKSIKGAKGKINKKNK</sequence>
<dbReference type="EMBL" id="LN877952">
    <property type="protein sequence ID" value="CUV06623.1"/>
    <property type="molecule type" value="Genomic_DNA"/>
</dbReference>
<reference evidence="3" key="2">
    <citation type="submission" date="2015-08" db="EMBL/GenBank/DDBJ databases">
        <authorList>
            <person name="Babu N.S."/>
            <person name="Beckwith C.J."/>
            <person name="Beseler K.G."/>
            <person name="Brison A."/>
            <person name="Carone J.V."/>
            <person name="Caskin T.P."/>
            <person name="Diamond M."/>
            <person name="Durham M.E."/>
            <person name="Foxe J.M."/>
            <person name="Go M."/>
            <person name="Henderson B.A."/>
            <person name="Jones I.B."/>
            <person name="McGettigan J.A."/>
            <person name="Micheletti S.J."/>
            <person name="Nasrallah M.E."/>
            <person name="Ortiz D."/>
            <person name="Piller C.R."/>
            <person name="Privatt S.R."/>
            <person name="Schneider S.L."/>
            <person name="Sharp S."/>
            <person name="Smith T.C."/>
            <person name="Stanton J.D."/>
            <person name="Ullery H.E."/>
            <person name="Wilson R.J."/>
            <person name="Serrano M.G."/>
            <person name="Buck G."/>
            <person name="Lee V."/>
            <person name="Wang Y."/>
            <person name="Carvalho R."/>
            <person name="Voegtly L."/>
            <person name="Shi R."/>
            <person name="Duckworth R."/>
            <person name="Johnson A."/>
            <person name="Loviza R."/>
            <person name="Walstead R."/>
            <person name="Shah Z."/>
            <person name="Kiflezghi M."/>
            <person name="Wade K."/>
            <person name="Ball S.L."/>
            <person name="Bradley K.W."/>
            <person name="Asai D.J."/>
            <person name="Bowman C.A."/>
            <person name="Russell D.A."/>
            <person name="Pope W.H."/>
            <person name="Jacobs-Sera D."/>
            <person name="Hendrix R.W."/>
            <person name="Hatfull G.F."/>
        </authorList>
    </citation>
    <scope>NUCLEOTIDE SEQUENCE [LARGE SCALE GENOMIC DNA]</scope>
</reference>
<reference evidence="4 5" key="1">
    <citation type="submission" date="2014-11" db="EMBL/GenBank/DDBJ databases">
        <title>Comparative genomic analysis of Cryptosporidium hominis reveals occurrence of genetic recombination in virulent subtypes.</title>
        <authorList>
            <person name="Guo Y."/>
            <person name="Tang K."/>
            <person name="Frace M."/>
            <person name="Li N."/>
            <person name="Roellig D.M."/>
            <person name="Sammons S."/>
            <person name="Knipe K."/>
            <person name="Rowe L."/>
            <person name="Feng Y."/>
            <person name="Xiao L."/>
        </authorList>
    </citation>
    <scope>NUCLEOTIDE SEQUENCE [LARGE SCALE GENOMIC DNA]</scope>
    <source>
        <strain evidence="4">30976</strain>
    </source>
</reference>
<organism evidence="3">
    <name type="scientific">Cryptosporidium hominis</name>
    <dbReference type="NCBI Taxonomy" id="237895"/>
    <lineage>
        <taxon>Eukaryota</taxon>
        <taxon>Sar</taxon>
        <taxon>Alveolata</taxon>
        <taxon>Apicomplexa</taxon>
        <taxon>Conoidasida</taxon>
        <taxon>Coccidia</taxon>
        <taxon>Eucoccidiorida</taxon>
        <taxon>Eimeriorina</taxon>
        <taxon>Cryptosporidiidae</taxon>
        <taxon>Cryptosporidium</taxon>
    </lineage>
</organism>
<keyword evidence="2" id="KW-0732">Signal</keyword>